<dbReference type="RefSeq" id="WP_163291263.1">
    <property type="nucleotide sequence ID" value="NZ_JAAGWY010000005.1"/>
</dbReference>
<evidence type="ECO:0000313" key="2">
    <source>
        <dbReference type="Proteomes" id="UP000474967"/>
    </source>
</evidence>
<dbReference type="Proteomes" id="UP000474967">
    <property type="component" value="Unassembled WGS sequence"/>
</dbReference>
<sequence length="110" mass="12319">MSDHTKNSSPESGGPIGAEDIERAITVGELVYEDGSTQVFLPDGRTTYVERGRPTDGEWYVDDQGKFWSFWPPSYRASYDLEWVVEAGKFIGVLFRDANTGSVSTGRYKQ</sequence>
<proteinExistence type="predicted"/>
<protein>
    <submittedName>
        <fullName evidence="1">Uncharacterized protein</fullName>
    </submittedName>
</protein>
<dbReference type="AlphaFoldDB" id="A0A6L9Y2A6"/>
<reference evidence="1 2" key="1">
    <citation type="journal article" date="2014" name="J. Microbiol.">
        <title>Diaminobutyricibacter tongyongensis gen. nov., sp. nov. and Homoserinibacter gongjuensis gen. nov., sp. nov. belong to the family Microbacteriaceae.</title>
        <authorList>
            <person name="Kim S.J."/>
            <person name="Ahn J.H."/>
            <person name="Weon H.Y."/>
            <person name="Hamada M."/>
            <person name="Suzuki K."/>
            <person name="Kwon S.W."/>
        </authorList>
    </citation>
    <scope>NUCLEOTIDE SEQUENCE [LARGE SCALE GENOMIC DNA]</scope>
    <source>
        <strain evidence="1 2">NBRC 108724</strain>
    </source>
</reference>
<evidence type="ECO:0000313" key="1">
    <source>
        <dbReference type="EMBL" id="NEN07773.1"/>
    </source>
</evidence>
<accession>A0A6L9Y2A6</accession>
<dbReference type="EMBL" id="JAAGWY010000005">
    <property type="protein sequence ID" value="NEN07773.1"/>
    <property type="molecule type" value="Genomic_DNA"/>
</dbReference>
<gene>
    <name evidence="1" type="ORF">G3T36_18105</name>
</gene>
<comment type="caution">
    <text evidence="1">The sequence shown here is derived from an EMBL/GenBank/DDBJ whole genome shotgun (WGS) entry which is preliminary data.</text>
</comment>
<name>A0A6L9Y2A6_9MICO</name>
<keyword evidence="2" id="KW-1185">Reference proteome</keyword>
<organism evidence="1 2">
    <name type="scientific">Leifsonia tongyongensis</name>
    <dbReference type="NCBI Taxonomy" id="1268043"/>
    <lineage>
        <taxon>Bacteria</taxon>
        <taxon>Bacillati</taxon>
        <taxon>Actinomycetota</taxon>
        <taxon>Actinomycetes</taxon>
        <taxon>Micrococcales</taxon>
        <taxon>Microbacteriaceae</taxon>
        <taxon>Leifsonia</taxon>
    </lineage>
</organism>